<dbReference type="InterPro" id="IPR042070">
    <property type="entry name" value="PucR_C-HTH_sf"/>
</dbReference>
<dbReference type="InterPro" id="IPR025736">
    <property type="entry name" value="PucR_C-HTH_dom"/>
</dbReference>
<feature type="domain" description="PucR-like N-terminal" evidence="2">
    <location>
        <begin position="8"/>
        <end position="174"/>
    </location>
</feature>
<dbReference type="InterPro" id="IPR058663">
    <property type="entry name" value="PucR-like_N"/>
</dbReference>
<dbReference type="InterPro" id="IPR051448">
    <property type="entry name" value="CdaR-like_regulators"/>
</dbReference>
<evidence type="ECO:0000259" key="2">
    <source>
        <dbReference type="Pfam" id="PF25906"/>
    </source>
</evidence>
<sequence>MTDDELSIPADVADAMRAELPSVAEQTVAAIVVEVPSYADAFGGDMGATIENAVQLALGGFLELASAGGAGDASTPIKPALDGAYALGRGEARSGRSMDALLGAYRVGARVSWRHMAASAVAAGLGVEQLARFAELVFAYIDQLSAASVAGHSDELATSGRVRERYLERLANQLLAGAPREDMLAAAERADWSTPRTLTAVILPEARVRGALASLDARTLRSTEEVPGLASSGDLVVLLVPDAEGRSRPALVRSLREREAVVGPARPWAEVHSSYARALRALHLGLTVDGPEPLDTEGRLADLVLRADETALGDLRAQVLAPLAGLGPGAREKLTETLRSWLLHHGRREAIAAELFVHPQTVRYRMGQLRELYGNRLEDPRTVLELTLALGVPPVTA</sequence>
<reference evidence="4" key="1">
    <citation type="journal article" date="2019" name="Int. J. Syst. Evol. Microbiol.">
        <title>The Global Catalogue of Microorganisms (GCM) 10K type strain sequencing project: providing services to taxonomists for standard genome sequencing and annotation.</title>
        <authorList>
            <consortium name="The Broad Institute Genomics Platform"/>
            <consortium name="The Broad Institute Genome Sequencing Center for Infectious Disease"/>
            <person name="Wu L."/>
            <person name="Ma J."/>
        </authorList>
    </citation>
    <scope>NUCLEOTIDE SEQUENCE [LARGE SCALE GENOMIC DNA]</scope>
    <source>
        <strain evidence="4">JCM 3338</strain>
    </source>
</reference>
<gene>
    <name evidence="3" type="ORF">ACFSHS_13505</name>
</gene>
<dbReference type="EMBL" id="JBHUHP010000011">
    <property type="protein sequence ID" value="MFD2092587.1"/>
    <property type="molecule type" value="Genomic_DNA"/>
</dbReference>
<dbReference type="PANTHER" id="PTHR33744:SF7">
    <property type="entry name" value="PUCR FAMILY TRANSCRIPTIONAL REGULATOR"/>
    <property type="match status" value="1"/>
</dbReference>
<organism evidence="3 4">
    <name type="scientific">Blastococcus deserti</name>
    <dbReference type="NCBI Taxonomy" id="2259033"/>
    <lineage>
        <taxon>Bacteria</taxon>
        <taxon>Bacillati</taxon>
        <taxon>Actinomycetota</taxon>
        <taxon>Actinomycetes</taxon>
        <taxon>Geodermatophilales</taxon>
        <taxon>Geodermatophilaceae</taxon>
        <taxon>Blastococcus</taxon>
    </lineage>
</organism>
<protein>
    <submittedName>
        <fullName evidence="3">PucR family transcriptional regulator</fullName>
    </submittedName>
</protein>
<dbReference type="Pfam" id="PF13556">
    <property type="entry name" value="HTH_30"/>
    <property type="match status" value="1"/>
</dbReference>
<evidence type="ECO:0000259" key="1">
    <source>
        <dbReference type="Pfam" id="PF13556"/>
    </source>
</evidence>
<dbReference type="Gene3D" id="1.10.10.2840">
    <property type="entry name" value="PucR C-terminal helix-turn-helix domain"/>
    <property type="match status" value="1"/>
</dbReference>
<feature type="domain" description="PucR C-terminal helix-turn-helix" evidence="1">
    <location>
        <begin position="334"/>
        <end position="390"/>
    </location>
</feature>
<dbReference type="Pfam" id="PF25906">
    <property type="entry name" value="PucR-like_N"/>
    <property type="match status" value="1"/>
</dbReference>
<keyword evidence="4" id="KW-1185">Reference proteome</keyword>
<accession>A0ABW4XAX7</accession>
<name>A0ABW4XAX7_9ACTN</name>
<dbReference type="RefSeq" id="WP_376876761.1">
    <property type="nucleotide sequence ID" value="NZ_JBHUHP010000011.1"/>
</dbReference>
<evidence type="ECO:0000313" key="3">
    <source>
        <dbReference type="EMBL" id="MFD2092587.1"/>
    </source>
</evidence>
<evidence type="ECO:0000313" key="4">
    <source>
        <dbReference type="Proteomes" id="UP001597402"/>
    </source>
</evidence>
<comment type="caution">
    <text evidence="3">The sequence shown here is derived from an EMBL/GenBank/DDBJ whole genome shotgun (WGS) entry which is preliminary data.</text>
</comment>
<dbReference type="Proteomes" id="UP001597402">
    <property type="component" value="Unassembled WGS sequence"/>
</dbReference>
<dbReference type="PANTHER" id="PTHR33744">
    <property type="entry name" value="CARBOHYDRATE DIACID REGULATOR"/>
    <property type="match status" value="1"/>
</dbReference>
<proteinExistence type="predicted"/>